<dbReference type="Gene3D" id="1.20.5.420">
    <property type="entry name" value="Immunoglobulin FC, subunit C"/>
    <property type="match status" value="1"/>
</dbReference>
<dbReference type="InterPro" id="IPR009063">
    <property type="entry name" value="Ig/albumin-bd_sf"/>
</dbReference>
<dbReference type="SUPFAM" id="SSF46997">
    <property type="entry name" value="Bacterial immunoglobulin/albumin-binding domains"/>
    <property type="match status" value="1"/>
</dbReference>
<dbReference type="EMBL" id="NCWY01000195">
    <property type="protein sequence ID" value="PAK91184.1"/>
    <property type="molecule type" value="Genomic_DNA"/>
</dbReference>
<name>A0A269Z063_9MICO</name>
<sequence>NDATTVADVNQQSDNATELNTAMSQLQDGIANKQQILDSQNYTDAEPSKQQAYNQAISNGEQLLDKEHGQNLDKDAVAQ</sequence>
<reference evidence="1 2" key="1">
    <citation type="submission" date="2017-04" db="EMBL/GenBank/DDBJ databases">
        <title>Kefir bacterial isolates.</title>
        <authorList>
            <person name="Kim Y."/>
            <person name="Blasche S."/>
            <person name="Patil K.R."/>
        </authorList>
    </citation>
    <scope>NUCLEOTIDE SEQUENCE [LARGE SCALE GENOMIC DNA]</scope>
    <source>
        <strain evidence="1 2">OG2</strain>
    </source>
</reference>
<protein>
    <submittedName>
        <fullName evidence="1">Uncharacterized protein</fullName>
    </submittedName>
</protein>
<proteinExistence type="predicted"/>
<dbReference type="AlphaFoldDB" id="A0A269Z063"/>
<gene>
    <name evidence="1" type="ORF">B8X04_17860</name>
</gene>
<organism evidence="1 2">
    <name type="scientific">Brevibacterium casei</name>
    <dbReference type="NCBI Taxonomy" id="33889"/>
    <lineage>
        <taxon>Bacteria</taxon>
        <taxon>Bacillati</taxon>
        <taxon>Actinomycetota</taxon>
        <taxon>Actinomycetes</taxon>
        <taxon>Micrococcales</taxon>
        <taxon>Brevibacteriaceae</taxon>
        <taxon>Brevibacterium</taxon>
    </lineage>
</organism>
<accession>A0A269Z063</accession>
<evidence type="ECO:0000313" key="1">
    <source>
        <dbReference type="EMBL" id="PAK91184.1"/>
    </source>
</evidence>
<dbReference type="RefSeq" id="WP_141236424.1">
    <property type="nucleotide sequence ID" value="NZ_NCWY01000195.1"/>
</dbReference>
<comment type="caution">
    <text evidence="1">The sequence shown here is derived from an EMBL/GenBank/DDBJ whole genome shotgun (WGS) entry which is preliminary data.</text>
</comment>
<evidence type="ECO:0000313" key="2">
    <source>
        <dbReference type="Proteomes" id="UP000216867"/>
    </source>
</evidence>
<dbReference type="Proteomes" id="UP000216867">
    <property type="component" value="Unassembled WGS sequence"/>
</dbReference>
<feature type="non-terminal residue" evidence="1">
    <location>
        <position position="79"/>
    </location>
</feature>
<feature type="non-terminal residue" evidence="1">
    <location>
        <position position="1"/>
    </location>
</feature>
<dbReference type="Pfam" id="PF07554">
    <property type="entry name" value="FIVAR"/>
    <property type="match status" value="1"/>
</dbReference>